<dbReference type="AlphaFoldDB" id="A0A4S8QPP3"/>
<dbReference type="Pfam" id="PF19054">
    <property type="entry name" value="DUF5753"/>
    <property type="match status" value="1"/>
</dbReference>
<reference evidence="3" key="1">
    <citation type="submission" date="2019-04" db="EMBL/GenBank/DDBJ databases">
        <title>Nocardioides xinjiangensis sp. nov.</title>
        <authorList>
            <person name="Liu S."/>
        </authorList>
    </citation>
    <scope>NUCLEOTIDE SEQUENCE [LARGE SCALE GENOMIC DNA]</scope>
    <source>
        <strain evidence="3">18</strain>
    </source>
</reference>
<dbReference type="Proteomes" id="UP000308760">
    <property type="component" value="Unassembled WGS sequence"/>
</dbReference>
<evidence type="ECO:0000313" key="3">
    <source>
        <dbReference type="Proteomes" id="UP000308760"/>
    </source>
</evidence>
<organism evidence="2 3">
    <name type="scientific">Glycomyces buryatensis</name>
    <dbReference type="NCBI Taxonomy" id="2570927"/>
    <lineage>
        <taxon>Bacteria</taxon>
        <taxon>Bacillati</taxon>
        <taxon>Actinomycetota</taxon>
        <taxon>Actinomycetes</taxon>
        <taxon>Glycomycetales</taxon>
        <taxon>Glycomycetaceae</taxon>
        <taxon>Glycomyces</taxon>
    </lineage>
</organism>
<feature type="domain" description="DUF5753" evidence="1">
    <location>
        <begin position="112"/>
        <end position="260"/>
    </location>
</feature>
<dbReference type="EMBL" id="STGY01000021">
    <property type="protein sequence ID" value="THV42684.1"/>
    <property type="molecule type" value="Genomic_DNA"/>
</dbReference>
<dbReference type="Pfam" id="PF13560">
    <property type="entry name" value="HTH_31"/>
    <property type="match status" value="1"/>
</dbReference>
<evidence type="ECO:0000313" key="2">
    <source>
        <dbReference type="EMBL" id="THV42684.1"/>
    </source>
</evidence>
<dbReference type="InterPro" id="IPR043917">
    <property type="entry name" value="DUF5753"/>
</dbReference>
<reference evidence="2 3" key="2">
    <citation type="submission" date="2019-05" db="EMBL/GenBank/DDBJ databases">
        <title>Glycomyces buryatensis sp. nov.</title>
        <authorList>
            <person name="Nikitina E."/>
        </authorList>
    </citation>
    <scope>NUCLEOTIDE SEQUENCE [LARGE SCALE GENOMIC DNA]</scope>
    <source>
        <strain evidence="2 3">18</strain>
    </source>
</reference>
<sequence>MGTRRATLRDMAEKTFLRIQFGRRLARAREAAGKTAMDAIRAGIVRSKAQMSRLEHGYRVHLTLSNISDLCKLYGLKGNDKHVIEQMYLRAEADEEWWEPFSEVMFRDISMLFSLQSYADRIYVFDNLVHGLFQTEEHARMLHAGAEPESVDKRVELRMQRQREFWSRNPLPEVQLMMRETALLGTCDQQQIDLLVERDRLPNVSIRYLPASDGPWPHLFGPFTVLGFEADDPDVVYSESISGARYEDRPVSVETHLARFVSHFEEQARTIKEFRRG</sequence>
<dbReference type="OrthoDB" id="3669136at2"/>
<evidence type="ECO:0000259" key="1">
    <source>
        <dbReference type="Pfam" id="PF19054"/>
    </source>
</evidence>
<keyword evidence="3" id="KW-1185">Reference proteome</keyword>
<protein>
    <recommendedName>
        <fullName evidence="1">DUF5753 domain-containing protein</fullName>
    </recommendedName>
</protein>
<proteinExistence type="predicted"/>
<accession>A0A4S8QPP3</accession>
<gene>
    <name evidence="2" type="ORF">FAB82_05840</name>
</gene>
<comment type="caution">
    <text evidence="2">The sequence shown here is derived from an EMBL/GenBank/DDBJ whole genome shotgun (WGS) entry which is preliminary data.</text>
</comment>
<name>A0A4S8QPP3_9ACTN</name>